<accession>A0A1D1Y5B2</accession>
<protein>
    <submittedName>
        <fullName evidence="1">Dynein beta chain, flagellar outer arm</fullName>
    </submittedName>
</protein>
<keyword evidence="1" id="KW-0282">Flagellum</keyword>
<evidence type="ECO:0000313" key="1">
    <source>
        <dbReference type="EMBL" id="JAT49766.1"/>
    </source>
</evidence>
<proteinExistence type="predicted"/>
<sequence>MLAEVVVVAGKGVAEVVARAMGPVLVMVLGAAPAMDKVRAERTEGVVEAAVEGVKAVVEDPVMAPEVGMVRVPGMVLEEQMVVDLGEEEEVVEAAAEAGAVETEVGAGLVMVPGADQAMVVEVPTVEATPVVEVAVAAGVVVVEVETGMGRGMGPGVVPAMAQAVGTELMEVAAVVVVGEEVAAEVGPARDQATDRDMDQGTAVVLVATHEALMSRLVTHAVVNISVVPPSRPGSSSSTTLVGFCMLVSLDVTRNSKISGFPYARKPCCVEFIYVYIVA</sequence>
<reference evidence="1" key="1">
    <citation type="submission" date="2015-07" db="EMBL/GenBank/DDBJ databases">
        <title>Transcriptome Assembly of Anthurium amnicola.</title>
        <authorList>
            <person name="Suzuki J."/>
        </authorList>
    </citation>
    <scope>NUCLEOTIDE SEQUENCE</scope>
</reference>
<organism evidence="1">
    <name type="scientific">Anthurium amnicola</name>
    <dbReference type="NCBI Taxonomy" id="1678845"/>
    <lineage>
        <taxon>Eukaryota</taxon>
        <taxon>Viridiplantae</taxon>
        <taxon>Streptophyta</taxon>
        <taxon>Embryophyta</taxon>
        <taxon>Tracheophyta</taxon>
        <taxon>Spermatophyta</taxon>
        <taxon>Magnoliopsida</taxon>
        <taxon>Liliopsida</taxon>
        <taxon>Araceae</taxon>
        <taxon>Pothoideae</taxon>
        <taxon>Potheae</taxon>
        <taxon>Anthurium</taxon>
    </lineage>
</organism>
<keyword evidence="1" id="KW-0969">Cilium</keyword>
<dbReference type="AlphaFoldDB" id="A0A1D1Y5B2"/>
<keyword evidence="1" id="KW-0966">Cell projection</keyword>
<name>A0A1D1Y5B2_9ARAE</name>
<gene>
    <name evidence="1" type="primary">ODA4</name>
    <name evidence="1" type="ORF">g.40773</name>
</gene>
<dbReference type="EMBL" id="GDJX01018170">
    <property type="protein sequence ID" value="JAT49766.1"/>
    <property type="molecule type" value="Transcribed_RNA"/>
</dbReference>